<dbReference type="AlphaFoldDB" id="A0A7J9EJY8"/>
<protein>
    <submittedName>
        <fullName evidence="1">Uncharacterized protein</fullName>
    </submittedName>
</protein>
<name>A0A7J9EJY8_9ROSI</name>
<evidence type="ECO:0000313" key="1">
    <source>
        <dbReference type="EMBL" id="MBA0773367.1"/>
    </source>
</evidence>
<evidence type="ECO:0000313" key="2">
    <source>
        <dbReference type="Proteomes" id="UP000593568"/>
    </source>
</evidence>
<dbReference type="EMBL" id="JABEZW010000008">
    <property type="protein sequence ID" value="MBA0773367.1"/>
    <property type="molecule type" value="Genomic_DNA"/>
</dbReference>
<reference evidence="1 2" key="1">
    <citation type="journal article" date="2019" name="Genome Biol. Evol.">
        <title>Insights into the evolution of the New World diploid cottons (Gossypium, subgenus Houzingenia) based on genome sequencing.</title>
        <authorList>
            <person name="Grover C.E."/>
            <person name="Arick M.A. 2nd"/>
            <person name="Thrash A."/>
            <person name="Conover J.L."/>
            <person name="Sanders W.S."/>
            <person name="Peterson D.G."/>
            <person name="Frelichowski J.E."/>
            <person name="Scheffler J.A."/>
            <person name="Scheffler B.E."/>
            <person name="Wendel J.F."/>
        </authorList>
    </citation>
    <scope>NUCLEOTIDE SEQUENCE [LARGE SCALE GENOMIC DNA]</scope>
    <source>
        <strain evidence="1">8</strain>
        <tissue evidence="1">Leaf</tissue>
    </source>
</reference>
<keyword evidence="2" id="KW-1185">Reference proteome</keyword>
<comment type="caution">
    <text evidence="1">The sequence shown here is derived from an EMBL/GenBank/DDBJ whole genome shotgun (WGS) entry which is preliminary data.</text>
</comment>
<proteinExistence type="predicted"/>
<sequence>MLLRAMVHLQHMQDHNQFGNHVSIKFNIFKRDFILIGHCRICEYFHIHDNNINTYIQFN</sequence>
<gene>
    <name evidence="1" type="ORF">Gotri_008646</name>
</gene>
<organism evidence="1 2">
    <name type="scientific">Gossypium trilobum</name>
    <dbReference type="NCBI Taxonomy" id="34281"/>
    <lineage>
        <taxon>Eukaryota</taxon>
        <taxon>Viridiplantae</taxon>
        <taxon>Streptophyta</taxon>
        <taxon>Embryophyta</taxon>
        <taxon>Tracheophyta</taxon>
        <taxon>Spermatophyta</taxon>
        <taxon>Magnoliopsida</taxon>
        <taxon>eudicotyledons</taxon>
        <taxon>Gunneridae</taxon>
        <taxon>Pentapetalae</taxon>
        <taxon>rosids</taxon>
        <taxon>malvids</taxon>
        <taxon>Malvales</taxon>
        <taxon>Malvaceae</taxon>
        <taxon>Malvoideae</taxon>
        <taxon>Gossypium</taxon>
    </lineage>
</organism>
<dbReference type="Proteomes" id="UP000593568">
    <property type="component" value="Unassembled WGS sequence"/>
</dbReference>
<accession>A0A7J9EJY8</accession>